<keyword evidence="1" id="KW-1133">Transmembrane helix</keyword>
<sequence>MCAARRGGEERRRSTAPARICYMCICILYTVSLMQGAQTYFYSRWRHYRVISLSEPEDRSLAHSVTDRKNANWRRGQRAGERGEEAAHKDKVTVYHLHKGVR</sequence>
<comment type="caution">
    <text evidence="2">The sequence shown here is derived from an EMBL/GenBank/DDBJ whole genome shotgun (WGS) entry which is preliminary data.</text>
</comment>
<evidence type="ECO:0000313" key="3">
    <source>
        <dbReference type="Proteomes" id="UP000245119"/>
    </source>
</evidence>
<proteinExistence type="predicted"/>
<dbReference type="AlphaFoldDB" id="A0A2T7NDB4"/>
<keyword evidence="1" id="KW-0472">Membrane</keyword>
<keyword evidence="1" id="KW-0812">Transmembrane</keyword>
<organism evidence="2 3">
    <name type="scientific">Pomacea canaliculata</name>
    <name type="common">Golden apple snail</name>
    <dbReference type="NCBI Taxonomy" id="400727"/>
    <lineage>
        <taxon>Eukaryota</taxon>
        <taxon>Metazoa</taxon>
        <taxon>Spiralia</taxon>
        <taxon>Lophotrochozoa</taxon>
        <taxon>Mollusca</taxon>
        <taxon>Gastropoda</taxon>
        <taxon>Caenogastropoda</taxon>
        <taxon>Architaenioglossa</taxon>
        <taxon>Ampullarioidea</taxon>
        <taxon>Ampullariidae</taxon>
        <taxon>Pomacea</taxon>
    </lineage>
</organism>
<accession>A0A2T7NDB4</accession>
<name>A0A2T7NDB4_POMCA</name>
<evidence type="ECO:0000313" key="2">
    <source>
        <dbReference type="EMBL" id="PVD19157.1"/>
    </source>
</evidence>
<dbReference type="EMBL" id="PZQS01000014">
    <property type="protein sequence ID" value="PVD19157.1"/>
    <property type="molecule type" value="Genomic_DNA"/>
</dbReference>
<evidence type="ECO:0000256" key="1">
    <source>
        <dbReference type="SAM" id="Phobius"/>
    </source>
</evidence>
<dbReference type="Proteomes" id="UP000245119">
    <property type="component" value="Linkage Group LG14"/>
</dbReference>
<reference evidence="2 3" key="1">
    <citation type="submission" date="2018-04" db="EMBL/GenBank/DDBJ databases">
        <title>The genome of golden apple snail Pomacea canaliculata provides insight into stress tolerance and invasive adaptation.</title>
        <authorList>
            <person name="Liu C."/>
            <person name="Liu B."/>
            <person name="Ren Y."/>
            <person name="Zhang Y."/>
            <person name="Wang H."/>
            <person name="Li S."/>
            <person name="Jiang F."/>
            <person name="Yin L."/>
            <person name="Zhang G."/>
            <person name="Qian W."/>
            <person name="Fan W."/>
        </authorList>
    </citation>
    <scope>NUCLEOTIDE SEQUENCE [LARGE SCALE GENOMIC DNA]</scope>
    <source>
        <strain evidence="2">SZHN2017</strain>
        <tissue evidence="2">Muscle</tissue>
    </source>
</reference>
<protein>
    <submittedName>
        <fullName evidence="2">Uncharacterized protein</fullName>
    </submittedName>
</protein>
<gene>
    <name evidence="2" type="ORF">C0Q70_21721</name>
</gene>
<feature type="transmembrane region" description="Helical" evidence="1">
    <location>
        <begin position="20"/>
        <end position="42"/>
    </location>
</feature>
<keyword evidence="3" id="KW-1185">Reference proteome</keyword>